<comment type="caution">
    <text evidence="1">The sequence shown here is derived from an EMBL/GenBank/DDBJ whole genome shotgun (WGS) entry which is preliminary data.</text>
</comment>
<reference evidence="2" key="1">
    <citation type="journal article" date="2017" name="Proc. Natl. Acad. Sci. U.S.A.">
        <title>Simulation of Deepwater Horizon oil plume reveals substrate specialization within a complex community of hydrocarbon-degraders.</title>
        <authorList>
            <person name="Hu P."/>
            <person name="Dubinsky E.A."/>
            <person name="Probst A.J."/>
            <person name="Wang J."/>
            <person name="Sieber C.M.K."/>
            <person name="Tom L.M."/>
            <person name="Gardinali P."/>
            <person name="Banfield J.F."/>
            <person name="Atlas R.M."/>
            <person name="Andersen G.L."/>
        </authorList>
    </citation>
    <scope>NUCLEOTIDE SEQUENCE [LARGE SCALE GENOMIC DNA]</scope>
</reference>
<dbReference type="AlphaFoldDB" id="A0A1Y5FCA0"/>
<protein>
    <submittedName>
        <fullName evidence="1">Uncharacterized protein</fullName>
    </submittedName>
</protein>
<gene>
    <name evidence="1" type="ORF">A9Q84_02040</name>
</gene>
<sequence length="120" mass="13816">MTNLTRFLAIASFMFLSIQSYSSEEVHPGDDHRGTYSIEGEVVYGPMLQCEFWNDSDRPIRVINYTYKIWFRNPWGRLELATRLFQCRYNCRLGVDAYNIFSGPVNDGPTVSATCSALVR</sequence>
<evidence type="ECO:0000313" key="1">
    <source>
        <dbReference type="EMBL" id="OUR99831.1"/>
    </source>
</evidence>
<evidence type="ECO:0000313" key="2">
    <source>
        <dbReference type="Proteomes" id="UP000196531"/>
    </source>
</evidence>
<organism evidence="1 2">
    <name type="scientific">Halobacteriovorax marinus</name>
    <dbReference type="NCBI Taxonomy" id="97084"/>
    <lineage>
        <taxon>Bacteria</taxon>
        <taxon>Pseudomonadati</taxon>
        <taxon>Bdellovibrionota</taxon>
        <taxon>Bacteriovoracia</taxon>
        <taxon>Bacteriovoracales</taxon>
        <taxon>Halobacteriovoraceae</taxon>
        <taxon>Halobacteriovorax</taxon>
    </lineage>
</organism>
<name>A0A1Y5FCA0_9BACT</name>
<dbReference type="EMBL" id="MAAO01000002">
    <property type="protein sequence ID" value="OUR99831.1"/>
    <property type="molecule type" value="Genomic_DNA"/>
</dbReference>
<proteinExistence type="predicted"/>
<dbReference type="Proteomes" id="UP000196531">
    <property type="component" value="Unassembled WGS sequence"/>
</dbReference>
<accession>A0A1Y5FCA0</accession>